<keyword evidence="1" id="KW-1133">Transmembrane helix</keyword>
<keyword evidence="3" id="KW-1185">Reference proteome</keyword>
<accession>A0A484KQG7</accession>
<dbReference type="AlphaFoldDB" id="A0A484KQG7"/>
<evidence type="ECO:0000256" key="1">
    <source>
        <dbReference type="SAM" id="Phobius"/>
    </source>
</evidence>
<proteinExistence type="predicted"/>
<evidence type="ECO:0000313" key="2">
    <source>
        <dbReference type="EMBL" id="VFQ66878.1"/>
    </source>
</evidence>
<gene>
    <name evidence="2" type="ORF">CCAM_LOCUS8654</name>
</gene>
<sequence length="219" mass="23396">MSLSSGVVRAQGIERAFIIATLNHNSRPRILHRKTVRVKFYSAIIVTGKLTNGNKVMDDMRGNKYIVKGKWWGGRVATSTVTAVRPSTTSTIAVPASAVALGLSAKKLSAVVLTAAAATLLTAAWVLITAALLPESAMCTSADGGQGSPIVTCSCGQSALSFEEEKSRSIFHECGRRFLKLQERSLRGEILGEPTESLKNKLILCDQGIHVIESISNIT</sequence>
<evidence type="ECO:0000313" key="3">
    <source>
        <dbReference type="Proteomes" id="UP000595140"/>
    </source>
</evidence>
<keyword evidence="1" id="KW-0812">Transmembrane</keyword>
<feature type="transmembrane region" description="Helical" evidence="1">
    <location>
        <begin position="110"/>
        <end position="133"/>
    </location>
</feature>
<dbReference type="EMBL" id="OOIL02000560">
    <property type="protein sequence ID" value="VFQ66878.1"/>
    <property type="molecule type" value="Genomic_DNA"/>
</dbReference>
<name>A0A484KQG7_9ASTE</name>
<dbReference type="Proteomes" id="UP000595140">
    <property type="component" value="Unassembled WGS sequence"/>
</dbReference>
<reference evidence="2 3" key="1">
    <citation type="submission" date="2018-04" db="EMBL/GenBank/DDBJ databases">
        <authorList>
            <person name="Vogel A."/>
        </authorList>
    </citation>
    <scope>NUCLEOTIDE SEQUENCE [LARGE SCALE GENOMIC DNA]</scope>
</reference>
<keyword evidence="1" id="KW-0472">Membrane</keyword>
<organism evidence="2 3">
    <name type="scientific">Cuscuta campestris</name>
    <dbReference type="NCBI Taxonomy" id="132261"/>
    <lineage>
        <taxon>Eukaryota</taxon>
        <taxon>Viridiplantae</taxon>
        <taxon>Streptophyta</taxon>
        <taxon>Embryophyta</taxon>
        <taxon>Tracheophyta</taxon>
        <taxon>Spermatophyta</taxon>
        <taxon>Magnoliopsida</taxon>
        <taxon>eudicotyledons</taxon>
        <taxon>Gunneridae</taxon>
        <taxon>Pentapetalae</taxon>
        <taxon>asterids</taxon>
        <taxon>lamiids</taxon>
        <taxon>Solanales</taxon>
        <taxon>Convolvulaceae</taxon>
        <taxon>Cuscuteae</taxon>
        <taxon>Cuscuta</taxon>
        <taxon>Cuscuta subgen. Grammica</taxon>
        <taxon>Cuscuta sect. Cleistogrammica</taxon>
    </lineage>
</organism>
<protein>
    <submittedName>
        <fullName evidence="2">Uncharacterized protein</fullName>
    </submittedName>
</protein>